<dbReference type="InterPro" id="IPR001584">
    <property type="entry name" value="Integrase_cat-core"/>
</dbReference>
<dbReference type="PANTHER" id="PTHR37984">
    <property type="entry name" value="PROTEIN CBG26694"/>
    <property type="match status" value="1"/>
</dbReference>
<dbReference type="InterPro" id="IPR041588">
    <property type="entry name" value="Integrase_H2C2"/>
</dbReference>
<dbReference type="Pfam" id="PF00665">
    <property type="entry name" value="rve"/>
    <property type="match status" value="1"/>
</dbReference>
<accession>A0A0C9RUK2</accession>
<evidence type="ECO:0000256" key="2">
    <source>
        <dbReference type="ARBA" id="ARBA00022679"/>
    </source>
</evidence>
<dbReference type="SUPFAM" id="SSF56672">
    <property type="entry name" value="DNA/RNA polymerases"/>
    <property type="match status" value="1"/>
</dbReference>
<dbReference type="InterPro" id="IPR036397">
    <property type="entry name" value="RNaseH_sf"/>
</dbReference>
<protein>
    <recommendedName>
        <fullName evidence="1">RNA-directed DNA polymerase</fullName>
        <ecNumber evidence="1">2.7.7.49</ecNumber>
    </recommendedName>
</protein>
<evidence type="ECO:0000256" key="3">
    <source>
        <dbReference type="ARBA" id="ARBA00022695"/>
    </source>
</evidence>
<dbReference type="Pfam" id="PF17921">
    <property type="entry name" value="Integrase_H2C2"/>
    <property type="match status" value="1"/>
</dbReference>
<proteinExistence type="predicted"/>
<sequence>MRSYLEEYQFTVVTDHQSLKWLLKMENPTGRVGRWSIFLQQYDFTVLYRKGIDNLVADTLSRCPNIQKADEEDEEEEGIIMTVDTDTSCKWYQETMKRVRENPERFPDLSIRNNRLYRHVYHQHDFLSRQGEAWKLCVPTSQRKRVLQENHDSPTAGHLGIAKTIGRIAQYYYWPAMHRDIKNYVRSCGKCQDFKVPQRRPAGTMSTTYASQPWEVVSIDIVGSMTRSSQGHSYLLVIQDKFTKWLEIQPLRKAVAETIVKIFKDRIILRFGCPKVLISDNGSQFTSTQFTELLRDYGIQHQRTPPYSPQCNPVERTNRVVKTMIGEFIEGSQRSWDRYLPELMFAYNTAKHEATQSAPAFLNYGRELMQPKSLISETERERGRVQQSMTIRDSGNSKRFAN</sequence>
<dbReference type="PROSITE" id="PS50994">
    <property type="entry name" value="INTEGRASE"/>
    <property type="match status" value="1"/>
</dbReference>
<keyword evidence="5" id="KW-0255">Endonuclease</keyword>
<dbReference type="AlphaFoldDB" id="A0A0C9RUK2"/>
<evidence type="ECO:0000256" key="8">
    <source>
        <dbReference type="SAM" id="MobiDB-lite"/>
    </source>
</evidence>
<keyword evidence="2" id="KW-0808">Transferase</keyword>
<reference evidence="10" key="1">
    <citation type="submission" date="2015-01" db="EMBL/GenBank/DDBJ databases">
        <title>Transcriptome Assembly of Fopius arisanus.</title>
        <authorList>
            <person name="Geib S."/>
        </authorList>
    </citation>
    <scope>NUCLEOTIDE SEQUENCE</scope>
</reference>
<dbReference type="GO" id="GO:0004519">
    <property type="term" value="F:endonuclease activity"/>
    <property type="evidence" value="ECO:0007669"/>
    <property type="project" value="UniProtKB-KW"/>
</dbReference>
<name>A0A0C9RUK2_9HYME</name>
<dbReference type="EMBL" id="GBYB01012535">
    <property type="protein sequence ID" value="JAG82302.1"/>
    <property type="molecule type" value="Transcribed_RNA"/>
</dbReference>
<dbReference type="GO" id="GO:0016787">
    <property type="term" value="F:hydrolase activity"/>
    <property type="evidence" value="ECO:0007669"/>
    <property type="project" value="UniProtKB-KW"/>
</dbReference>
<dbReference type="SUPFAM" id="SSF53098">
    <property type="entry name" value="Ribonuclease H-like"/>
    <property type="match status" value="1"/>
</dbReference>
<dbReference type="InterPro" id="IPR041373">
    <property type="entry name" value="RT_RNaseH"/>
</dbReference>
<feature type="region of interest" description="Disordered" evidence="8">
    <location>
        <begin position="374"/>
        <end position="402"/>
    </location>
</feature>
<dbReference type="GO" id="GO:0003676">
    <property type="term" value="F:nucleic acid binding"/>
    <property type="evidence" value="ECO:0007669"/>
    <property type="project" value="InterPro"/>
</dbReference>
<dbReference type="Gene3D" id="3.30.420.10">
    <property type="entry name" value="Ribonuclease H-like superfamily/Ribonuclease H"/>
    <property type="match status" value="1"/>
</dbReference>
<keyword evidence="3" id="KW-0548">Nucleotidyltransferase</keyword>
<dbReference type="InterPro" id="IPR050951">
    <property type="entry name" value="Retrovirus_Pol_polyprotein"/>
</dbReference>
<dbReference type="GO" id="GO:0042575">
    <property type="term" value="C:DNA polymerase complex"/>
    <property type="evidence" value="ECO:0007669"/>
    <property type="project" value="UniProtKB-ARBA"/>
</dbReference>
<keyword evidence="6" id="KW-0378">Hydrolase</keyword>
<evidence type="ECO:0000256" key="1">
    <source>
        <dbReference type="ARBA" id="ARBA00012493"/>
    </source>
</evidence>
<feature type="domain" description="Integrase catalytic" evidence="9">
    <location>
        <begin position="209"/>
        <end position="367"/>
    </location>
</feature>
<evidence type="ECO:0000256" key="4">
    <source>
        <dbReference type="ARBA" id="ARBA00022722"/>
    </source>
</evidence>
<evidence type="ECO:0000259" key="9">
    <source>
        <dbReference type="PROSITE" id="PS50994"/>
    </source>
</evidence>
<dbReference type="PANTHER" id="PTHR37984:SF5">
    <property type="entry name" value="PROTEIN NYNRIN-LIKE"/>
    <property type="match status" value="1"/>
</dbReference>
<dbReference type="Pfam" id="PF17917">
    <property type="entry name" value="RT_RNaseH"/>
    <property type="match status" value="1"/>
</dbReference>
<dbReference type="GO" id="GO:0003964">
    <property type="term" value="F:RNA-directed DNA polymerase activity"/>
    <property type="evidence" value="ECO:0007669"/>
    <property type="project" value="UniProtKB-KW"/>
</dbReference>
<keyword evidence="4" id="KW-0540">Nuclease</keyword>
<dbReference type="GO" id="GO:0015074">
    <property type="term" value="P:DNA integration"/>
    <property type="evidence" value="ECO:0007669"/>
    <property type="project" value="InterPro"/>
</dbReference>
<dbReference type="EC" id="2.7.7.49" evidence="1"/>
<gene>
    <name evidence="10" type="primary">Tf2-1_2</name>
    <name evidence="10" type="ORF">g.56233</name>
</gene>
<evidence type="ECO:0000313" key="10">
    <source>
        <dbReference type="EMBL" id="JAG82302.1"/>
    </source>
</evidence>
<dbReference type="Gene3D" id="1.10.340.70">
    <property type="match status" value="1"/>
</dbReference>
<dbReference type="FunFam" id="1.10.340.70:FF:000001">
    <property type="entry name" value="Retrovirus-related Pol polyprotein from transposon gypsy-like Protein"/>
    <property type="match status" value="1"/>
</dbReference>
<organism evidence="10">
    <name type="scientific">Fopius arisanus</name>
    <dbReference type="NCBI Taxonomy" id="64838"/>
    <lineage>
        <taxon>Eukaryota</taxon>
        <taxon>Metazoa</taxon>
        <taxon>Ecdysozoa</taxon>
        <taxon>Arthropoda</taxon>
        <taxon>Hexapoda</taxon>
        <taxon>Insecta</taxon>
        <taxon>Pterygota</taxon>
        <taxon>Neoptera</taxon>
        <taxon>Endopterygota</taxon>
        <taxon>Hymenoptera</taxon>
        <taxon>Apocrita</taxon>
        <taxon>Ichneumonoidea</taxon>
        <taxon>Braconidae</taxon>
        <taxon>Opiinae</taxon>
        <taxon>Fopius</taxon>
    </lineage>
</organism>
<evidence type="ECO:0000256" key="5">
    <source>
        <dbReference type="ARBA" id="ARBA00022759"/>
    </source>
</evidence>
<dbReference type="CDD" id="cd09274">
    <property type="entry name" value="RNase_HI_RT_Ty3"/>
    <property type="match status" value="1"/>
</dbReference>
<feature type="compositionally biased region" description="Polar residues" evidence="8">
    <location>
        <begin position="385"/>
        <end position="402"/>
    </location>
</feature>
<dbReference type="FunFam" id="3.30.420.10:FF:000032">
    <property type="entry name" value="Retrovirus-related Pol polyprotein from transposon 297-like Protein"/>
    <property type="match status" value="1"/>
</dbReference>
<keyword evidence="7" id="KW-0695">RNA-directed DNA polymerase</keyword>
<evidence type="ECO:0000256" key="7">
    <source>
        <dbReference type="ARBA" id="ARBA00022918"/>
    </source>
</evidence>
<dbReference type="InterPro" id="IPR043502">
    <property type="entry name" value="DNA/RNA_pol_sf"/>
</dbReference>
<evidence type="ECO:0000256" key="6">
    <source>
        <dbReference type="ARBA" id="ARBA00022801"/>
    </source>
</evidence>
<dbReference type="InterPro" id="IPR012337">
    <property type="entry name" value="RNaseH-like_sf"/>
</dbReference>